<evidence type="ECO:0008006" key="5">
    <source>
        <dbReference type="Google" id="ProtNLM"/>
    </source>
</evidence>
<dbReference type="Proteomes" id="UP001194468">
    <property type="component" value="Unassembled WGS sequence"/>
</dbReference>
<name>A0AAD4C282_BOLED</name>
<dbReference type="EMBL" id="WHUW01000005">
    <property type="protein sequence ID" value="KAF8445909.1"/>
    <property type="molecule type" value="Genomic_DNA"/>
</dbReference>
<feature type="compositionally biased region" description="Low complexity" evidence="1">
    <location>
        <begin position="174"/>
        <end position="189"/>
    </location>
</feature>
<protein>
    <recommendedName>
        <fullName evidence="5">Transmembrane protein</fullName>
    </recommendedName>
</protein>
<feature type="region of interest" description="Disordered" evidence="1">
    <location>
        <begin position="332"/>
        <end position="351"/>
    </location>
</feature>
<evidence type="ECO:0000256" key="1">
    <source>
        <dbReference type="SAM" id="MobiDB-lite"/>
    </source>
</evidence>
<organism evidence="3 4">
    <name type="scientific">Boletus edulis BED1</name>
    <dbReference type="NCBI Taxonomy" id="1328754"/>
    <lineage>
        <taxon>Eukaryota</taxon>
        <taxon>Fungi</taxon>
        <taxon>Dikarya</taxon>
        <taxon>Basidiomycota</taxon>
        <taxon>Agaricomycotina</taxon>
        <taxon>Agaricomycetes</taxon>
        <taxon>Agaricomycetidae</taxon>
        <taxon>Boletales</taxon>
        <taxon>Boletineae</taxon>
        <taxon>Boletaceae</taxon>
        <taxon>Boletoideae</taxon>
        <taxon>Boletus</taxon>
    </lineage>
</organism>
<keyword evidence="2" id="KW-0812">Transmembrane</keyword>
<proteinExistence type="predicted"/>
<reference evidence="3" key="1">
    <citation type="submission" date="2019-10" db="EMBL/GenBank/DDBJ databases">
        <authorList>
            <consortium name="DOE Joint Genome Institute"/>
            <person name="Kuo A."/>
            <person name="Miyauchi S."/>
            <person name="Kiss E."/>
            <person name="Drula E."/>
            <person name="Kohler A."/>
            <person name="Sanchez-Garcia M."/>
            <person name="Andreopoulos B."/>
            <person name="Barry K.W."/>
            <person name="Bonito G."/>
            <person name="Buee M."/>
            <person name="Carver A."/>
            <person name="Chen C."/>
            <person name="Cichocki N."/>
            <person name="Clum A."/>
            <person name="Culley D."/>
            <person name="Crous P.W."/>
            <person name="Fauchery L."/>
            <person name="Girlanda M."/>
            <person name="Hayes R."/>
            <person name="Keri Z."/>
            <person name="LaButti K."/>
            <person name="Lipzen A."/>
            <person name="Lombard V."/>
            <person name="Magnuson J."/>
            <person name="Maillard F."/>
            <person name="Morin E."/>
            <person name="Murat C."/>
            <person name="Nolan M."/>
            <person name="Ohm R."/>
            <person name="Pangilinan J."/>
            <person name="Pereira M."/>
            <person name="Perotto S."/>
            <person name="Peter M."/>
            <person name="Riley R."/>
            <person name="Sitrit Y."/>
            <person name="Stielow B."/>
            <person name="Szollosi G."/>
            <person name="Zifcakova L."/>
            <person name="Stursova M."/>
            <person name="Spatafora J.W."/>
            <person name="Tedersoo L."/>
            <person name="Vaario L.-M."/>
            <person name="Yamada A."/>
            <person name="Yan M."/>
            <person name="Wang P."/>
            <person name="Xu J."/>
            <person name="Bruns T."/>
            <person name="Baldrian P."/>
            <person name="Vilgalys R."/>
            <person name="Henrissat B."/>
            <person name="Grigoriev I.V."/>
            <person name="Hibbett D."/>
            <person name="Nagy L.G."/>
            <person name="Martin F.M."/>
        </authorList>
    </citation>
    <scope>NUCLEOTIDE SEQUENCE</scope>
    <source>
        <strain evidence="3">BED1</strain>
    </source>
</reference>
<feature type="region of interest" description="Disordered" evidence="1">
    <location>
        <begin position="113"/>
        <end position="150"/>
    </location>
</feature>
<feature type="region of interest" description="Disordered" evidence="1">
    <location>
        <begin position="174"/>
        <end position="208"/>
    </location>
</feature>
<feature type="compositionally biased region" description="Low complexity" evidence="1">
    <location>
        <begin position="491"/>
        <end position="500"/>
    </location>
</feature>
<feature type="compositionally biased region" description="Polar residues" evidence="1">
    <location>
        <begin position="479"/>
        <end position="488"/>
    </location>
</feature>
<feature type="compositionally biased region" description="Low complexity" evidence="1">
    <location>
        <begin position="9"/>
        <end position="63"/>
    </location>
</feature>
<evidence type="ECO:0000313" key="3">
    <source>
        <dbReference type="EMBL" id="KAF8445909.1"/>
    </source>
</evidence>
<evidence type="ECO:0000256" key="2">
    <source>
        <dbReference type="SAM" id="Phobius"/>
    </source>
</evidence>
<feature type="compositionally biased region" description="Polar residues" evidence="1">
    <location>
        <begin position="389"/>
        <end position="406"/>
    </location>
</feature>
<gene>
    <name evidence="3" type="ORF">L210DRAFT_3528679</name>
</gene>
<keyword evidence="2" id="KW-0472">Membrane</keyword>
<feature type="transmembrane region" description="Helical" evidence="2">
    <location>
        <begin position="283"/>
        <end position="306"/>
    </location>
</feature>
<dbReference type="AlphaFoldDB" id="A0AAD4C282"/>
<feature type="region of interest" description="Disordered" evidence="1">
    <location>
        <begin position="389"/>
        <end position="443"/>
    </location>
</feature>
<keyword evidence="4" id="KW-1185">Reference proteome</keyword>
<sequence length="525" mass="54397">MSSTLAVGTPTPVASSVSSNAPSPSSVSPTYIPSSSSRVNTVPPLSSATTSPTQSTSAPIASAFSEQSQRPSSILQTTMAVTTVATTAVASSASPSVPSSTASLISARLSSTSSTLPSAIIPTSTDDNRSTTSTPATSVQTTTPSTTTVPSTIQSLTLTLPSLTTTMLDTITSSTSMSASTSNTPFTTTPSPPPSDPSSSRSSFPEKPAMPLTTVLESTTVFITETNSQGQVMTSIPRVVTEVITTTGFGGTVTTVTQAIVNPTLAQNNSTSGDPSFFTNTGAVVGVFAVVGLASASIMMWILFAIRHRQRMERIEQDTVVEAAVAAAGLNRAPLDDDDEGGSPISPNARHQFSSEMGQRNSLFGLGGSASLPTSTRLSEVLDDATKCSANSHPGCSTVHRTNTRPNGYVPARTTSPSSRADRCTDDLGSSHGRKSSYGHTPTYSAGSFEPLLANYIQNTSDQDPSALTMQPPRKRSELVSNGYSSDGSPEGNSSDSSVVGDEEDYTRYVLMVRNVPDDQSQHSL</sequence>
<feature type="region of interest" description="Disordered" evidence="1">
    <location>
        <begin position="462"/>
        <end position="506"/>
    </location>
</feature>
<keyword evidence="2" id="KW-1133">Transmembrane helix</keyword>
<evidence type="ECO:0000313" key="4">
    <source>
        <dbReference type="Proteomes" id="UP001194468"/>
    </source>
</evidence>
<feature type="region of interest" description="Disordered" evidence="1">
    <location>
        <begin position="1"/>
        <end position="72"/>
    </location>
</feature>
<accession>A0AAD4C282</accession>
<comment type="caution">
    <text evidence="3">The sequence shown here is derived from an EMBL/GenBank/DDBJ whole genome shotgun (WGS) entry which is preliminary data.</text>
</comment>
<reference evidence="3" key="2">
    <citation type="journal article" date="2020" name="Nat. Commun.">
        <title>Large-scale genome sequencing of mycorrhizal fungi provides insights into the early evolution of symbiotic traits.</title>
        <authorList>
            <person name="Miyauchi S."/>
            <person name="Kiss E."/>
            <person name="Kuo A."/>
            <person name="Drula E."/>
            <person name="Kohler A."/>
            <person name="Sanchez-Garcia M."/>
            <person name="Morin E."/>
            <person name="Andreopoulos B."/>
            <person name="Barry K.W."/>
            <person name="Bonito G."/>
            <person name="Buee M."/>
            <person name="Carver A."/>
            <person name="Chen C."/>
            <person name="Cichocki N."/>
            <person name="Clum A."/>
            <person name="Culley D."/>
            <person name="Crous P.W."/>
            <person name="Fauchery L."/>
            <person name="Girlanda M."/>
            <person name="Hayes R.D."/>
            <person name="Keri Z."/>
            <person name="LaButti K."/>
            <person name="Lipzen A."/>
            <person name="Lombard V."/>
            <person name="Magnuson J."/>
            <person name="Maillard F."/>
            <person name="Murat C."/>
            <person name="Nolan M."/>
            <person name="Ohm R.A."/>
            <person name="Pangilinan J."/>
            <person name="Pereira M.F."/>
            <person name="Perotto S."/>
            <person name="Peter M."/>
            <person name="Pfister S."/>
            <person name="Riley R."/>
            <person name="Sitrit Y."/>
            <person name="Stielow J.B."/>
            <person name="Szollosi G."/>
            <person name="Zifcakova L."/>
            <person name="Stursova M."/>
            <person name="Spatafora J.W."/>
            <person name="Tedersoo L."/>
            <person name="Vaario L.M."/>
            <person name="Yamada A."/>
            <person name="Yan M."/>
            <person name="Wang P."/>
            <person name="Xu J."/>
            <person name="Bruns T."/>
            <person name="Baldrian P."/>
            <person name="Vilgalys R."/>
            <person name="Dunand C."/>
            <person name="Henrissat B."/>
            <person name="Grigoriev I.V."/>
            <person name="Hibbett D."/>
            <person name="Nagy L.G."/>
            <person name="Martin F.M."/>
        </authorList>
    </citation>
    <scope>NUCLEOTIDE SEQUENCE</scope>
    <source>
        <strain evidence="3">BED1</strain>
    </source>
</reference>